<keyword evidence="5" id="KW-1185">Reference proteome</keyword>
<dbReference type="GO" id="GO:0016757">
    <property type="term" value="F:glycosyltransferase activity"/>
    <property type="evidence" value="ECO:0007669"/>
    <property type="project" value="InterPro"/>
</dbReference>
<dbReference type="InterPro" id="IPR019734">
    <property type="entry name" value="TPR_rpt"/>
</dbReference>
<evidence type="ECO:0000313" key="4">
    <source>
        <dbReference type="EMBL" id="OUJ13304.1"/>
    </source>
</evidence>
<dbReference type="PROSITE" id="PS50005">
    <property type="entry name" value="TPR"/>
    <property type="match status" value="1"/>
</dbReference>
<gene>
    <name evidence="4" type="ORF">HK26_10280</name>
</gene>
<evidence type="ECO:0000256" key="3">
    <source>
        <dbReference type="PROSITE-ProRule" id="PRU00339"/>
    </source>
</evidence>
<dbReference type="STRING" id="1236501.GCA_000613865_01697"/>
<sequence>MPAPTPVSRLDLSTLRHAMQAIQAGQFTTPRALLAPLVAQQNEQALILHAFCLCGEGDVDEAAQILAARGLHHPDSLHPLQDLSNIMASLNQRPAAIAVCRAAARLAPADNRINTILGDLLVQTGQFAAAITTLTQATSQQPGNMHAHNLLSMAHTEQGTLDAALTHLTDCLPNAPEHVPTLANIGSVLAAQGQMVKAFAYYQQALALRPQDARIRVNHSVALLKAGQYAQGWKEHEWRCHLPGHAPLPMERLLPTLGPNTSLKNQHVLLTHEEGLGDTLMFLRYVRPLAGRGAIIHLWVPDGLADLCRTMPEVHTVHVGSTPPTYDWHCPFISLPRVFTETSQPWGAPVPYLQANTTKVKALAPLVPCNGKLNVGLVWGGAPRPSVYTAHMVDRRRSMPLHTLAPLGQIPGINLISLQKGPYAEQMMDPPEGMALYDPTDSLHTMEDTAALIMALDVVVSVDTAVVHLAGALGKPVLLMDRYDNCWRWLHGREDSPWYPSLRIIRQTTPRHWQDVVARVAQVLNSMTGAGT</sequence>
<dbReference type="PANTHER" id="PTHR45586">
    <property type="entry name" value="TPR REPEAT-CONTAINING PROTEIN PA4667"/>
    <property type="match status" value="1"/>
</dbReference>
<protein>
    <submittedName>
        <fullName evidence="4">Peptide transporter</fullName>
    </submittedName>
</protein>
<keyword evidence="2 3" id="KW-0802">TPR repeat</keyword>
<dbReference type="Gene3D" id="3.40.50.2000">
    <property type="entry name" value="Glycogen Phosphorylase B"/>
    <property type="match status" value="1"/>
</dbReference>
<dbReference type="SUPFAM" id="SSF48452">
    <property type="entry name" value="TPR-like"/>
    <property type="match status" value="1"/>
</dbReference>
<dbReference type="InterPro" id="IPR002201">
    <property type="entry name" value="Glyco_trans_9"/>
</dbReference>
<dbReference type="eggNOG" id="COG0457">
    <property type="taxonomic scope" value="Bacteria"/>
</dbReference>
<keyword evidence="1" id="KW-0677">Repeat</keyword>
<dbReference type="Pfam" id="PF13176">
    <property type="entry name" value="TPR_7"/>
    <property type="match status" value="1"/>
</dbReference>
<dbReference type="Gene3D" id="1.25.40.10">
    <property type="entry name" value="Tetratricopeptide repeat domain"/>
    <property type="match status" value="1"/>
</dbReference>
<dbReference type="SMART" id="SM00028">
    <property type="entry name" value="TPR"/>
    <property type="match status" value="3"/>
</dbReference>
<evidence type="ECO:0000256" key="2">
    <source>
        <dbReference type="ARBA" id="ARBA00022803"/>
    </source>
</evidence>
<reference evidence="5" key="1">
    <citation type="submission" date="2014-06" db="EMBL/GenBank/DDBJ databases">
        <authorList>
            <person name="Winans N.J."/>
            <person name="Newell P.D."/>
            <person name="Douglas A.E."/>
        </authorList>
    </citation>
    <scope>NUCLEOTIDE SEQUENCE [LARGE SCALE GENOMIC DNA]</scope>
</reference>
<dbReference type="SUPFAM" id="SSF53756">
    <property type="entry name" value="UDP-Glycosyltransferase/glycogen phosphorylase"/>
    <property type="match status" value="1"/>
</dbReference>
<dbReference type="EMBL" id="JOPJ01000006">
    <property type="protein sequence ID" value="OUJ13304.1"/>
    <property type="molecule type" value="Genomic_DNA"/>
</dbReference>
<dbReference type="PANTHER" id="PTHR45586:SF1">
    <property type="entry name" value="LIPOPOLYSACCHARIDE ASSEMBLY PROTEIN B"/>
    <property type="match status" value="1"/>
</dbReference>
<dbReference type="InterPro" id="IPR011990">
    <property type="entry name" value="TPR-like_helical_dom_sf"/>
</dbReference>
<dbReference type="Pfam" id="PF01075">
    <property type="entry name" value="Glyco_transf_9"/>
    <property type="match status" value="1"/>
</dbReference>
<organism evidence="4 5">
    <name type="scientific">Acetobacter okinawensis</name>
    <dbReference type="NCBI Taxonomy" id="1076594"/>
    <lineage>
        <taxon>Bacteria</taxon>
        <taxon>Pseudomonadati</taxon>
        <taxon>Pseudomonadota</taxon>
        <taxon>Alphaproteobacteria</taxon>
        <taxon>Acetobacterales</taxon>
        <taxon>Acetobacteraceae</taxon>
        <taxon>Acetobacter</taxon>
    </lineage>
</organism>
<comment type="caution">
    <text evidence="4">The sequence shown here is derived from an EMBL/GenBank/DDBJ whole genome shotgun (WGS) entry which is preliminary data.</text>
</comment>
<evidence type="ECO:0000313" key="5">
    <source>
        <dbReference type="Proteomes" id="UP000194931"/>
    </source>
</evidence>
<dbReference type="RefSeq" id="WP_086638725.1">
    <property type="nucleotide sequence ID" value="NZ_JOPJ01000006.1"/>
</dbReference>
<accession>A0A252BWH2</accession>
<dbReference type="AlphaFoldDB" id="A0A252BWH2"/>
<proteinExistence type="predicted"/>
<evidence type="ECO:0000256" key="1">
    <source>
        <dbReference type="ARBA" id="ARBA00022737"/>
    </source>
</evidence>
<dbReference type="OrthoDB" id="9778733at2"/>
<name>A0A252BWH2_9PROT</name>
<dbReference type="Pfam" id="PF13432">
    <property type="entry name" value="TPR_16"/>
    <property type="match status" value="1"/>
</dbReference>
<dbReference type="InterPro" id="IPR051012">
    <property type="entry name" value="CellSynth/LPSAsmb/PSIAsmb"/>
</dbReference>
<dbReference type="Proteomes" id="UP000194931">
    <property type="component" value="Unassembled WGS sequence"/>
</dbReference>
<feature type="repeat" description="TPR" evidence="3">
    <location>
        <begin position="179"/>
        <end position="212"/>
    </location>
</feature>